<dbReference type="PANTHER" id="PTHR46603">
    <property type="entry name" value="ABSCISSION/NOCUT CHECKPOINT REGULATOR"/>
    <property type="match status" value="1"/>
</dbReference>
<keyword evidence="7" id="KW-1185">Reference proteome</keyword>
<dbReference type="GeneID" id="106748911"/>
<feature type="region of interest" description="Disordered" evidence="5">
    <location>
        <begin position="252"/>
        <end position="275"/>
    </location>
</feature>
<dbReference type="InterPro" id="IPR011011">
    <property type="entry name" value="Znf_FYVE_PHD"/>
</dbReference>
<proteinExistence type="predicted"/>
<evidence type="ECO:0000256" key="3">
    <source>
        <dbReference type="ARBA" id="ARBA00022833"/>
    </source>
</evidence>
<dbReference type="OrthoDB" id="5407799at2759"/>
<dbReference type="KEGG" id="dqu:106748911"/>
<dbReference type="AlphaFoldDB" id="A0A6P3XXM1"/>
<feature type="domain" description="FYVE-type" evidence="6">
    <location>
        <begin position="1"/>
        <end position="54"/>
    </location>
</feature>
<keyword evidence="3" id="KW-0862">Zinc</keyword>
<dbReference type="GO" id="GO:0032266">
    <property type="term" value="F:phosphatidylinositol-3-phosphate binding"/>
    <property type="evidence" value="ECO:0007669"/>
    <property type="project" value="TreeGrafter"/>
</dbReference>
<dbReference type="PROSITE" id="PS50178">
    <property type="entry name" value="ZF_FYVE"/>
    <property type="match status" value="1"/>
</dbReference>
<dbReference type="InterPro" id="IPR013083">
    <property type="entry name" value="Znf_RING/FYVE/PHD"/>
</dbReference>
<feature type="compositionally biased region" description="Acidic residues" evidence="5">
    <location>
        <begin position="252"/>
        <end position="261"/>
    </location>
</feature>
<evidence type="ECO:0000256" key="5">
    <source>
        <dbReference type="SAM" id="MobiDB-lite"/>
    </source>
</evidence>
<dbReference type="GO" id="GO:0044878">
    <property type="term" value="P:mitotic cytokinesis checkpoint signaling"/>
    <property type="evidence" value="ECO:0007669"/>
    <property type="project" value="TreeGrafter"/>
</dbReference>
<name>A0A6P3XXM1_DINQU</name>
<evidence type="ECO:0000259" key="6">
    <source>
        <dbReference type="PROSITE" id="PS50178"/>
    </source>
</evidence>
<sequence length="328" mass="37333">MSCNTCQTKFSFFKKNIGCPSCGFSYCSKCLKYKCDVSNLGVKKVCGRCYSKLNNMKKSSPEATTSDISLPNTDKPLAPIDITMKLDSLENPVRPPVVIYKHTNRWDQFKKGLEPADQEIVDRLQKLKNKEQNIPSPSVDEIRRRLALLKDQDPEANGNSNVINIHQVDTRTDQEKTDDLIQEYLAQLELSSTSDSCKEIQEKLNSLRDEDDKTGANQSEREEIDDDEETVTKKLINKALAEAMLEAKYEKEELEDVEPMDSEIQHGSEDGDEKPTCVMCEQTKDLVQCMGCAGDLYCPVCFEDNHDEFEMEKHKATRYRPTEISLDD</sequence>
<dbReference type="RefSeq" id="XP_014483320.1">
    <property type="nucleotide sequence ID" value="XM_014627834.1"/>
</dbReference>
<feature type="compositionally biased region" description="Basic and acidic residues" evidence="5">
    <location>
        <begin position="263"/>
        <end position="275"/>
    </location>
</feature>
<dbReference type="GO" id="GO:0008270">
    <property type="term" value="F:zinc ion binding"/>
    <property type="evidence" value="ECO:0007669"/>
    <property type="project" value="UniProtKB-KW"/>
</dbReference>
<dbReference type="GO" id="GO:0005813">
    <property type="term" value="C:centrosome"/>
    <property type="evidence" value="ECO:0007669"/>
    <property type="project" value="TreeGrafter"/>
</dbReference>
<dbReference type="Proteomes" id="UP000515204">
    <property type="component" value="Unplaced"/>
</dbReference>
<dbReference type="SUPFAM" id="SSF57903">
    <property type="entry name" value="FYVE/PHD zinc finger"/>
    <property type="match status" value="1"/>
</dbReference>
<feature type="compositionally biased region" description="Basic and acidic residues" evidence="5">
    <location>
        <begin position="204"/>
        <end position="214"/>
    </location>
</feature>
<keyword evidence="1" id="KW-0479">Metal-binding</keyword>
<reference evidence="8" key="1">
    <citation type="submission" date="2025-08" db="UniProtKB">
        <authorList>
            <consortium name="RefSeq"/>
        </authorList>
    </citation>
    <scope>IDENTIFICATION</scope>
</reference>
<dbReference type="SUPFAM" id="SSF57845">
    <property type="entry name" value="B-box zinc-binding domain"/>
    <property type="match status" value="1"/>
</dbReference>
<dbReference type="Gene3D" id="3.30.40.10">
    <property type="entry name" value="Zinc/RING finger domain, C3HC4 (zinc finger)"/>
    <property type="match status" value="1"/>
</dbReference>
<gene>
    <name evidence="8" type="primary">LOC106748911</name>
</gene>
<protein>
    <submittedName>
        <fullName evidence="8">Abscission/NoCut checkpoint regulator isoform X1</fullName>
    </submittedName>
</protein>
<evidence type="ECO:0000313" key="8">
    <source>
        <dbReference type="RefSeq" id="XP_014483320.1"/>
    </source>
</evidence>
<dbReference type="GO" id="GO:0030496">
    <property type="term" value="C:midbody"/>
    <property type="evidence" value="ECO:0007669"/>
    <property type="project" value="TreeGrafter"/>
</dbReference>
<accession>A0A6P3XXM1</accession>
<evidence type="ECO:0000256" key="2">
    <source>
        <dbReference type="ARBA" id="ARBA00022771"/>
    </source>
</evidence>
<dbReference type="PANTHER" id="PTHR46603:SF1">
    <property type="entry name" value="ABSCISSION_NOCUT CHECKPOINT REGULATOR"/>
    <property type="match status" value="1"/>
</dbReference>
<dbReference type="InterPro" id="IPR017455">
    <property type="entry name" value="Znf_FYVE-rel"/>
</dbReference>
<dbReference type="GO" id="GO:0032154">
    <property type="term" value="C:cleavage furrow"/>
    <property type="evidence" value="ECO:0007669"/>
    <property type="project" value="TreeGrafter"/>
</dbReference>
<evidence type="ECO:0000256" key="1">
    <source>
        <dbReference type="ARBA" id="ARBA00022723"/>
    </source>
</evidence>
<keyword evidence="2 4" id="KW-0863">Zinc-finger</keyword>
<dbReference type="Pfam" id="PF22586">
    <property type="entry name" value="ANCHR-like_BBOX"/>
    <property type="match status" value="1"/>
</dbReference>
<organism evidence="7 8">
    <name type="scientific">Dinoponera quadriceps</name>
    <name type="common">South American ant</name>
    <dbReference type="NCBI Taxonomy" id="609295"/>
    <lineage>
        <taxon>Eukaryota</taxon>
        <taxon>Metazoa</taxon>
        <taxon>Ecdysozoa</taxon>
        <taxon>Arthropoda</taxon>
        <taxon>Hexapoda</taxon>
        <taxon>Insecta</taxon>
        <taxon>Pterygota</taxon>
        <taxon>Neoptera</taxon>
        <taxon>Endopterygota</taxon>
        <taxon>Hymenoptera</taxon>
        <taxon>Apocrita</taxon>
        <taxon>Aculeata</taxon>
        <taxon>Formicoidea</taxon>
        <taxon>Formicidae</taxon>
        <taxon>Ponerinae</taxon>
        <taxon>Ponerini</taxon>
        <taxon>Dinoponera</taxon>
    </lineage>
</organism>
<evidence type="ECO:0000313" key="7">
    <source>
        <dbReference type="Proteomes" id="UP000515204"/>
    </source>
</evidence>
<feature type="region of interest" description="Disordered" evidence="5">
    <location>
        <begin position="204"/>
        <end position="228"/>
    </location>
</feature>
<evidence type="ECO:0000256" key="4">
    <source>
        <dbReference type="PROSITE-ProRule" id="PRU00091"/>
    </source>
</evidence>
<dbReference type="GO" id="GO:0009838">
    <property type="term" value="P:abscission"/>
    <property type="evidence" value="ECO:0007669"/>
    <property type="project" value="TreeGrafter"/>
</dbReference>